<evidence type="ECO:0000256" key="2">
    <source>
        <dbReference type="ARBA" id="ARBA00005417"/>
    </source>
</evidence>
<keyword evidence="8" id="KW-0472">Membrane</keyword>
<dbReference type="EMBL" id="LEKT01000010">
    <property type="protein sequence ID" value="KMO87060.1"/>
    <property type="molecule type" value="Genomic_DNA"/>
</dbReference>
<dbReference type="InterPro" id="IPR003439">
    <property type="entry name" value="ABC_transporter-like_ATP-bd"/>
</dbReference>
<feature type="domain" description="ABC transporter" evidence="9">
    <location>
        <begin position="4"/>
        <end position="237"/>
    </location>
</feature>
<dbReference type="AlphaFoldDB" id="A0A0J6WU62"/>
<dbReference type="GO" id="GO:0043190">
    <property type="term" value="C:ATP-binding cassette (ABC) transporter complex"/>
    <property type="evidence" value="ECO:0007669"/>
    <property type="project" value="TreeGrafter"/>
</dbReference>
<dbReference type="SMART" id="SM00382">
    <property type="entry name" value="AAA"/>
    <property type="match status" value="1"/>
</dbReference>
<reference evidence="10 11" key="1">
    <citation type="submission" date="2015-06" db="EMBL/GenBank/DDBJ databases">
        <title>Draft genome sequence of beer spoilage bacterium Megasphaera cerevisiae type strain 20462.</title>
        <authorList>
            <person name="Kutumbaka K."/>
            <person name="Pasmowitz J."/>
            <person name="Mategko J."/>
            <person name="Reyes D."/>
            <person name="Friedrich A."/>
            <person name="Han S."/>
            <person name="Martens-Habbena W."/>
            <person name="Neal-McKinney J."/>
            <person name="Janagama H.K."/>
            <person name="Nadala C."/>
            <person name="Samadpour M."/>
        </authorList>
    </citation>
    <scope>NUCLEOTIDE SEQUENCE [LARGE SCALE GENOMIC DNA]</scope>
    <source>
        <strain evidence="10 11">DSM 20462</strain>
    </source>
</reference>
<evidence type="ECO:0000256" key="5">
    <source>
        <dbReference type="ARBA" id="ARBA00022741"/>
    </source>
</evidence>
<dbReference type="SUPFAM" id="SSF52540">
    <property type="entry name" value="P-loop containing nucleoside triphosphate hydrolases"/>
    <property type="match status" value="1"/>
</dbReference>
<evidence type="ECO:0000256" key="7">
    <source>
        <dbReference type="ARBA" id="ARBA00022967"/>
    </source>
</evidence>
<dbReference type="Gene3D" id="3.40.50.300">
    <property type="entry name" value="P-loop containing nucleotide triphosphate hydrolases"/>
    <property type="match status" value="1"/>
</dbReference>
<evidence type="ECO:0000256" key="4">
    <source>
        <dbReference type="ARBA" id="ARBA00022475"/>
    </source>
</evidence>
<keyword evidence="5" id="KW-0547">Nucleotide-binding</keyword>
<dbReference type="InterPro" id="IPR003593">
    <property type="entry name" value="AAA+_ATPase"/>
</dbReference>
<dbReference type="InParanoid" id="A0A0J6WU62"/>
<dbReference type="GO" id="GO:0016887">
    <property type="term" value="F:ATP hydrolysis activity"/>
    <property type="evidence" value="ECO:0007669"/>
    <property type="project" value="InterPro"/>
</dbReference>
<comment type="caution">
    <text evidence="10">The sequence shown here is derived from an EMBL/GenBank/DDBJ whole genome shotgun (WGS) entry which is preliminary data.</text>
</comment>
<dbReference type="GO" id="GO:0042626">
    <property type="term" value="F:ATPase-coupled transmembrane transporter activity"/>
    <property type="evidence" value="ECO:0007669"/>
    <property type="project" value="TreeGrafter"/>
</dbReference>
<keyword evidence="4" id="KW-1003">Cell membrane</keyword>
<evidence type="ECO:0000313" key="10">
    <source>
        <dbReference type="EMBL" id="KMO87060.1"/>
    </source>
</evidence>
<dbReference type="FunFam" id="3.40.50.300:FF:000224">
    <property type="entry name" value="Energy-coupling factor transporter ATP-binding protein EcfA"/>
    <property type="match status" value="1"/>
</dbReference>
<dbReference type="GO" id="GO:0005524">
    <property type="term" value="F:ATP binding"/>
    <property type="evidence" value="ECO:0007669"/>
    <property type="project" value="UniProtKB-KW"/>
</dbReference>
<dbReference type="RefSeq" id="WP_048513675.1">
    <property type="nucleotide sequence ID" value="NZ_FUXD01000014.1"/>
</dbReference>
<protein>
    <submittedName>
        <fullName evidence="10">ABC transporter ATP-binding protein</fullName>
    </submittedName>
</protein>
<evidence type="ECO:0000313" key="11">
    <source>
        <dbReference type="Proteomes" id="UP000036503"/>
    </source>
</evidence>
<keyword evidence="3" id="KW-0813">Transport</keyword>
<dbReference type="PANTHER" id="PTHR43553:SF24">
    <property type="entry name" value="ENERGY-COUPLING FACTOR TRANSPORTER ATP-BINDING PROTEIN ECFA1"/>
    <property type="match status" value="1"/>
</dbReference>
<accession>A0A0J6WU62</accession>
<dbReference type="PATRIC" id="fig|1122219.3.peg.3446"/>
<keyword evidence="7" id="KW-1278">Translocase</keyword>
<dbReference type="Proteomes" id="UP000036503">
    <property type="component" value="Unassembled WGS sequence"/>
</dbReference>
<comment type="similarity">
    <text evidence="2">Belongs to the ABC transporter superfamily.</text>
</comment>
<proteinExistence type="inferred from homology"/>
<dbReference type="OrthoDB" id="9806726at2"/>
<organism evidence="10 11">
    <name type="scientific">Megasphaera cerevisiae DSM 20462</name>
    <dbReference type="NCBI Taxonomy" id="1122219"/>
    <lineage>
        <taxon>Bacteria</taxon>
        <taxon>Bacillati</taxon>
        <taxon>Bacillota</taxon>
        <taxon>Negativicutes</taxon>
        <taxon>Veillonellales</taxon>
        <taxon>Veillonellaceae</taxon>
        <taxon>Megasphaera</taxon>
    </lineage>
</organism>
<dbReference type="CDD" id="cd03225">
    <property type="entry name" value="ABC_cobalt_CbiO_domain1"/>
    <property type="match status" value="1"/>
</dbReference>
<evidence type="ECO:0000256" key="1">
    <source>
        <dbReference type="ARBA" id="ARBA00004202"/>
    </source>
</evidence>
<comment type="subcellular location">
    <subcellularLocation>
        <location evidence="1">Cell membrane</location>
        <topology evidence="1">Peripheral membrane protein</topology>
    </subcellularLocation>
</comment>
<gene>
    <name evidence="10" type="ORF">AB840_04655</name>
</gene>
<dbReference type="PANTHER" id="PTHR43553">
    <property type="entry name" value="HEAVY METAL TRANSPORTER"/>
    <property type="match status" value="1"/>
</dbReference>
<evidence type="ECO:0000256" key="6">
    <source>
        <dbReference type="ARBA" id="ARBA00022840"/>
    </source>
</evidence>
<dbReference type="PROSITE" id="PS50893">
    <property type="entry name" value="ABC_TRANSPORTER_2"/>
    <property type="match status" value="1"/>
</dbReference>
<evidence type="ECO:0000256" key="3">
    <source>
        <dbReference type="ARBA" id="ARBA00022448"/>
    </source>
</evidence>
<evidence type="ECO:0000259" key="9">
    <source>
        <dbReference type="PROSITE" id="PS50893"/>
    </source>
</evidence>
<keyword evidence="6 10" id="KW-0067">ATP-binding</keyword>
<keyword evidence="11" id="KW-1185">Reference proteome</keyword>
<evidence type="ECO:0000256" key="8">
    <source>
        <dbReference type="ARBA" id="ARBA00023136"/>
    </source>
</evidence>
<dbReference type="InterPro" id="IPR015856">
    <property type="entry name" value="ABC_transpr_CbiO/EcfA_su"/>
</dbReference>
<dbReference type="InterPro" id="IPR027417">
    <property type="entry name" value="P-loop_NTPase"/>
</dbReference>
<dbReference type="InterPro" id="IPR050095">
    <property type="entry name" value="ECF_ABC_transporter_ATP-bd"/>
</dbReference>
<dbReference type="Pfam" id="PF00005">
    <property type="entry name" value="ABC_tran"/>
    <property type="match status" value="1"/>
</dbReference>
<sequence length="268" mass="30212">MAGIEFKNVSFSYPNGFTANEQISFSIRPGERVAIIGQNGAGKTTAAKMMNGLYKPTLGTVLVDHMNTKDKTTAQIARLVGYVFQNPDEQIFNTTVTSEIEYMPRYFHLNSEEIKSRTQAVLALTELEDCKDMNPFDISYSIRKFVTIAAVLATKPRYTVWDEPTAGQDYKRIGILKKILNVLQAEGVAVIVITHDMDFVAETFDRIIVMANKHVIADGTPDAVFRQDHIVREASISQPQIGDISRRLQLDEPIIFRKDMVEFLKNRS</sequence>
<name>A0A0J6WU62_9FIRM</name>
<dbReference type="STRING" id="39029.BSR42_11220"/>